<protein>
    <submittedName>
        <fullName evidence="4">CHAP domain-containing protein</fullName>
    </submittedName>
</protein>
<evidence type="ECO:0000313" key="4">
    <source>
        <dbReference type="EMBL" id="MCQ4841676.1"/>
    </source>
</evidence>
<evidence type="ECO:0000256" key="1">
    <source>
        <dbReference type="ARBA" id="ARBA00022737"/>
    </source>
</evidence>
<dbReference type="Proteomes" id="UP001524473">
    <property type="component" value="Unassembled WGS sequence"/>
</dbReference>
<keyword evidence="1" id="KW-0677">Repeat</keyword>
<dbReference type="InterPro" id="IPR001119">
    <property type="entry name" value="SLH_dom"/>
</dbReference>
<dbReference type="GeneID" id="90531216"/>
<dbReference type="RefSeq" id="WP_066860627.1">
    <property type="nucleotide sequence ID" value="NZ_CABKVV010000010.1"/>
</dbReference>
<dbReference type="SUPFAM" id="SSF54001">
    <property type="entry name" value="Cysteine proteinases"/>
    <property type="match status" value="1"/>
</dbReference>
<comment type="caution">
    <text evidence="4">The sequence shown here is derived from an EMBL/GenBank/DDBJ whole genome shotgun (WGS) entry which is preliminary data.</text>
</comment>
<evidence type="ECO:0000259" key="3">
    <source>
        <dbReference type="Pfam" id="PF05257"/>
    </source>
</evidence>
<evidence type="ECO:0000259" key="2">
    <source>
        <dbReference type="Pfam" id="PF00395"/>
    </source>
</evidence>
<dbReference type="InterPro" id="IPR038765">
    <property type="entry name" value="Papain-like_cys_pep_sf"/>
</dbReference>
<gene>
    <name evidence="4" type="ORF">NE695_17330</name>
</gene>
<name>A0ABT1S427_9FIRM</name>
<feature type="domain" description="Peptidase C51" evidence="3">
    <location>
        <begin position="41"/>
        <end position="135"/>
    </location>
</feature>
<feature type="domain" description="SLH" evidence="2">
    <location>
        <begin position="197"/>
        <end position="232"/>
    </location>
</feature>
<accession>A0ABT1S427</accession>
<dbReference type="Pfam" id="PF00395">
    <property type="entry name" value="SLH"/>
    <property type="match status" value="1"/>
</dbReference>
<keyword evidence="5" id="KW-1185">Reference proteome</keyword>
<dbReference type="Pfam" id="PF05257">
    <property type="entry name" value="CHAP"/>
    <property type="match status" value="1"/>
</dbReference>
<proteinExistence type="predicted"/>
<dbReference type="InterPro" id="IPR007921">
    <property type="entry name" value="CHAP_dom"/>
</dbReference>
<evidence type="ECO:0000313" key="5">
    <source>
        <dbReference type="Proteomes" id="UP001524473"/>
    </source>
</evidence>
<organism evidence="4 5">
    <name type="scientific">Neglectibacter timonensis</name>
    <dbReference type="NCBI Taxonomy" id="1776382"/>
    <lineage>
        <taxon>Bacteria</taxon>
        <taxon>Bacillati</taxon>
        <taxon>Bacillota</taxon>
        <taxon>Clostridia</taxon>
        <taxon>Eubacteriales</taxon>
        <taxon>Oscillospiraceae</taxon>
        <taxon>Neglectibacter</taxon>
    </lineage>
</organism>
<sequence length="306" mass="34290">MANENNTPERVLELARGELGATSGDKYIRYYNGITGIGLPYGVAWCAAWVTWVMRHAGVPVDSVLNYKGCATASDWFEARGRFRSRKSGYVPKPGDIIMYEWNPEDEGTPYDDGDDHTGIVEYVEDGIVHTIEGNNGGQCRRDWWSLSNSYISGYCVPLYNMENKKEEPDLTEAEARKIARGEIEKYFAGLAEKPAPGWAKEALDYAREEGILNGDEGGLRPESYVKRDELAQVELNRERRYREIGDVPDWARDAVQELTGLGVILGTEAIQDGKVTLNMSEAQLRGLVFMKRYVDTRLGGKEGGR</sequence>
<dbReference type="EMBL" id="JANFZH010000064">
    <property type="protein sequence ID" value="MCQ4841676.1"/>
    <property type="molecule type" value="Genomic_DNA"/>
</dbReference>
<reference evidence="4 5" key="1">
    <citation type="submission" date="2022-06" db="EMBL/GenBank/DDBJ databases">
        <title>Isolation of gut microbiota from human fecal samples.</title>
        <authorList>
            <person name="Pamer E.G."/>
            <person name="Barat B."/>
            <person name="Waligurski E."/>
            <person name="Medina S."/>
            <person name="Paddock L."/>
            <person name="Mostad J."/>
        </authorList>
    </citation>
    <scope>NUCLEOTIDE SEQUENCE [LARGE SCALE GENOMIC DNA]</scope>
    <source>
        <strain evidence="4 5">DFI.9.73</strain>
    </source>
</reference>